<dbReference type="EMBL" id="JBAWTH010000039">
    <property type="protein sequence ID" value="KAL2284049.1"/>
    <property type="molecule type" value="Genomic_DNA"/>
</dbReference>
<dbReference type="Pfam" id="PF01979">
    <property type="entry name" value="Amidohydro_1"/>
    <property type="match status" value="1"/>
</dbReference>
<dbReference type="InterPro" id="IPR011059">
    <property type="entry name" value="Metal-dep_hydrolase_composite"/>
</dbReference>
<dbReference type="Proteomes" id="UP001600888">
    <property type="component" value="Unassembled WGS sequence"/>
</dbReference>
<evidence type="ECO:0000313" key="7">
    <source>
        <dbReference type="EMBL" id="KAL2284049.1"/>
    </source>
</evidence>
<feature type="domain" description="Amidohydrolase-related" evidence="6">
    <location>
        <begin position="676"/>
        <end position="751"/>
    </location>
</feature>
<dbReference type="Pfam" id="PF00135">
    <property type="entry name" value="COesterase"/>
    <property type="match status" value="1"/>
</dbReference>
<dbReference type="InterPro" id="IPR019819">
    <property type="entry name" value="Carboxylesterase_B_CS"/>
</dbReference>
<dbReference type="PROSITE" id="PS00941">
    <property type="entry name" value="CARBOXYLESTERASE_B_2"/>
    <property type="match status" value="1"/>
</dbReference>
<dbReference type="Gene3D" id="3.40.50.1820">
    <property type="entry name" value="alpha/beta hydrolase"/>
    <property type="match status" value="1"/>
</dbReference>
<feature type="region of interest" description="Disordered" evidence="3">
    <location>
        <begin position="815"/>
        <end position="847"/>
    </location>
</feature>
<feature type="compositionally biased region" description="Polar residues" evidence="3">
    <location>
        <begin position="817"/>
        <end position="832"/>
    </location>
</feature>
<proteinExistence type="inferred from homology"/>
<dbReference type="InterPro" id="IPR019826">
    <property type="entry name" value="Carboxylesterase_B_AS"/>
</dbReference>
<name>A0ABR4ENM9_9PEZI</name>
<dbReference type="InterPro" id="IPR006680">
    <property type="entry name" value="Amidohydro-rel"/>
</dbReference>
<evidence type="ECO:0000256" key="4">
    <source>
        <dbReference type="SAM" id="SignalP"/>
    </source>
</evidence>
<dbReference type="PROSITE" id="PS00122">
    <property type="entry name" value="CARBOXYLESTERASE_B_1"/>
    <property type="match status" value="1"/>
</dbReference>
<evidence type="ECO:0000313" key="8">
    <source>
        <dbReference type="Proteomes" id="UP001600888"/>
    </source>
</evidence>
<gene>
    <name evidence="7" type="ORF">FJTKL_09264</name>
</gene>
<dbReference type="SUPFAM" id="SSF51338">
    <property type="entry name" value="Composite domain of metallo-dependent hydrolases"/>
    <property type="match status" value="1"/>
</dbReference>
<evidence type="ECO:0008006" key="9">
    <source>
        <dbReference type="Google" id="ProtNLM"/>
    </source>
</evidence>
<evidence type="ECO:0000259" key="6">
    <source>
        <dbReference type="Pfam" id="PF01979"/>
    </source>
</evidence>
<feature type="chain" id="PRO_5047286761" description="Carboxylesterase type B domain-containing protein" evidence="4">
    <location>
        <begin position="21"/>
        <end position="847"/>
    </location>
</feature>
<dbReference type="PANTHER" id="PTHR11559">
    <property type="entry name" value="CARBOXYLESTERASE"/>
    <property type="match status" value="1"/>
</dbReference>
<feature type="domain" description="Carboxylesterase type B" evidence="5">
    <location>
        <begin position="42"/>
        <end position="539"/>
    </location>
</feature>
<feature type="signal peptide" evidence="4">
    <location>
        <begin position="1"/>
        <end position="20"/>
    </location>
</feature>
<dbReference type="InterPro" id="IPR029058">
    <property type="entry name" value="AB_hydrolase_fold"/>
</dbReference>
<protein>
    <recommendedName>
        <fullName evidence="9">Carboxylesterase type B domain-containing protein</fullName>
    </recommendedName>
</protein>
<dbReference type="SUPFAM" id="SSF53474">
    <property type="entry name" value="alpha/beta-Hydrolases"/>
    <property type="match status" value="1"/>
</dbReference>
<dbReference type="Gene3D" id="3.20.20.140">
    <property type="entry name" value="Metal-dependent hydrolases"/>
    <property type="match status" value="1"/>
</dbReference>
<sequence length="847" mass="91783">MLGLELIFLFHLFLATPVCSLQKRDVRATLADGTTVVGYDAEGLSTFQGIPYAQPPVGNLRLRPPQPLTTPLGTVDATQDAKACPQLVVNLNSSSLLESVAGRLINTPFGQNTLLGASEDCLTLNVIKPPNAAPGDHLPVIYWIFGGGFELGWSSLFNGSSFVTDSIAMGKPVVWVAVNYRVGGFGLMPGQELLAEGSTNLALRDQRLGLQWVADNIAQFGGDPDKVVIFGESAGSISVHLQMTLNGGDNTYKGKPLFRGAIMDSGSVIPYARVDAPQAQQVYDSVVRSAGCEGTGDTLACLRSLSYQDYLDAATSVPALFDYNGGQLSYAPRPDGDILQDTVDVLSASGRYARVPFIIGDQEDEGTLFSLAQTNLSTTDDLVTYLNDFYFPQTDRSIVEGYVNSYPDSSSAGSPYGTGPFNDVYPQFKRLAALLGDQLFTLQRRRVLQLNAQLGGPPTWTYLARYFYGTPILGTFHATDILHGFDYVGDTDAKKTMHAYYISFVNTLDPNNGTDSEFSEWPQWTEQGREILELGNSVDNSVGTDDFREEAYHSLTELVVAYDGWTDPTSANTLAVIDLIKESKVSVLTAHNVDGPWMLGNSPQDLNRAGILDSSTSIVLSHATSLDSRGAALLRSTNKHVSITPESENILTQERLWLQSARYRVYQNTIDRWQIPKRNPFSVNQAFLLATRNSGLALGRKDLGVIAPGAKADLVVWDGRSPAMLGWTDPVAAVILHASVGDIDHVLVGGEFRKRDGRLVVEGYADVQERFLASAERIQGAFREIPLPVLEGNFLTGSPYSDVLQLDAQRGDGTGYGSSFTYPSGRSATNEYSADGEDGSCSPPQDL</sequence>
<evidence type="ECO:0000259" key="5">
    <source>
        <dbReference type="Pfam" id="PF00135"/>
    </source>
</evidence>
<comment type="similarity">
    <text evidence="1">Belongs to the type-B carboxylesterase/lipase family.</text>
</comment>
<dbReference type="Gene3D" id="2.30.40.10">
    <property type="entry name" value="Urease, subunit C, domain 1"/>
    <property type="match status" value="1"/>
</dbReference>
<organism evidence="7 8">
    <name type="scientific">Diaporthe vaccinii</name>
    <dbReference type="NCBI Taxonomy" id="105482"/>
    <lineage>
        <taxon>Eukaryota</taxon>
        <taxon>Fungi</taxon>
        <taxon>Dikarya</taxon>
        <taxon>Ascomycota</taxon>
        <taxon>Pezizomycotina</taxon>
        <taxon>Sordariomycetes</taxon>
        <taxon>Sordariomycetidae</taxon>
        <taxon>Diaporthales</taxon>
        <taxon>Diaporthaceae</taxon>
        <taxon>Diaporthe</taxon>
        <taxon>Diaporthe eres species complex</taxon>
    </lineage>
</organism>
<keyword evidence="4" id="KW-0732">Signal</keyword>
<dbReference type="InterPro" id="IPR050309">
    <property type="entry name" value="Type-B_Carboxylest/Lipase"/>
</dbReference>
<comment type="caution">
    <text evidence="7">The sequence shown here is derived from an EMBL/GenBank/DDBJ whole genome shotgun (WGS) entry which is preliminary data.</text>
</comment>
<reference evidence="7 8" key="1">
    <citation type="submission" date="2024-03" db="EMBL/GenBank/DDBJ databases">
        <title>A high-quality draft genome sequence of Diaporthe vaccinii, a causative agent of upright dieback and viscid rot disease in cranberry plants.</title>
        <authorList>
            <person name="Sarrasin M."/>
            <person name="Lang B.F."/>
            <person name="Burger G."/>
        </authorList>
    </citation>
    <scope>NUCLEOTIDE SEQUENCE [LARGE SCALE GENOMIC DNA]</scope>
    <source>
        <strain evidence="7 8">IS7</strain>
    </source>
</reference>
<keyword evidence="8" id="KW-1185">Reference proteome</keyword>
<evidence type="ECO:0000256" key="2">
    <source>
        <dbReference type="ARBA" id="ARBA00022801"/>
    </source>
</evidence>
<evidence type="ECO:0000256" key="3">
    <source>
        <dbReference type="SAM" id="MobiDB-lite"/>
    </source>
</evidence>
<dbReference type="InterPro" id="IPR002018">
    <property type="entry name" value="CarbesteraseB"/>
</dbReference>
<dbReference type="SUPFAM" id="SSF51556">
    <property type="entry name" value="Metallo-dependent hydrolases"/>
    <property type="match status" value="1"/>
</dbReference>
<accession>A0ABR4ENM9</accession>
<dbReference type="InterPro" id="IPR032466">
    <property type="entry name" value="Metal_Hydrolase"/>
</dbReference>
<keyword evidence="2" id="KW-0378">Hydrolase</keyword>
<evidence type="ECO:0000256" key="1">
    <source>
        <dbReference type="ARBA" id="ARBA00005964"/>
    </source>
</evidence>